<protein>
    <submittedName>
        <fullName evidence="7">S8 family serine peptidase</fullName>
    </submittedName>
</protein>
<feature type="active site" description="Charge relay system" evidence="5">
    <location>
        <position position="45"/>
    </location>
</feature>
<dbReference type="EMBL" id="JBHEZZ010000003">
    <property type="protein sequence ID" value="MFC1401201.1"/>
    <property type="molecule type" value="Genomic_DNA"/>
</dbReference>
<dbReference type="Gene3D" id="3.40.50.200">
    <property type="entry name" value="Peptidase S8/S53 domain"/>
    <property type="match status" value="1"/>
</dbReference>
<reference evidence="7 8" key="1">
    <citation type="submission" date="2024-09" db="EMBL/GenBank/DDBJ databases">
        <authorList>
            <person name="Lee S.D."/>
        </authorList>
    </citation>
    <scope>NUCLEOTIDE SEQUENCE [LARGE SCALE GENOMIC DNA]</scope>
    <source>
        <strain evidence="7 8">N1-5</strain>
    </source>
</reference>
<dbReference type="PANTHER" id="PTHR43806:SF11">
    <property type="entry name" value="CEREVISIN-RELATED"/>
    <property type="match status" value="1"/>
</dbReference>
<dbReference type="InterPro" id="IPR015500">
    <property type="entry name" value="Peptidase_S8_subtilisin-rel"/>
</dbReference>
<name>A0ABV6UIC1_9ACTN</name>
<proteinExistence type="inferred from homology"/>
<feature type="active site" description="Charge relay system" evidence="5">
    <location>
        <position position="84"/>
    </location>
</feature>
<dbReference type="PANTHER" id="PTHR43806">
    <property type="entry name" value="PEPTIDASE S8"/>
    <property type="match status" value="1"/>
</dbReference>
<dbReference type="PRINTS" id="PR00723">
    <property type="entry name" value="SUBTILISIN"/>
</dbReference>
<dbReference type="PROSITE" id="PS51892">
    <property type="entry name" value="SUBTILASE"/>
    <property type="match status" value="1"/>
</dbReference>
<dbReference type="InterPro" id="IPR036852">
    <property type="entry name" value="Peptidase_S8/S53_dom_sf"/>
</dbReference>
<keyword evidence="8" id="KW-1185">Reference proteome</keyword>
<dbReference type="RefSeq" id="WP_030257047.1">
    <property type="nucleotide sequence ID" value="NZ_JBHEZZ010000003.1"/>
</dbReference>
<evidence type="ECO:0000256" key="4">
    <source>
        <dbReference type="ARBA" id="ARBA00022825"/>
    </source>
</evidence>
<evidence type="ECO:0000256" key="3">
    <source>
        <dbReference type="ARBA" id="ARBA00022801"/>
    </source>
</evidence>
<feature type="active site" description="Charge relay system" evidence="5">
    <location>
        <position position="228"/>
    </location>
</feature>
<dbReference type="SUPFAM" id="SSF52743">
    <property type="entry name" value="Subtilisin-like"/>
    <property type="match status" value="1"/>
</dbReference>
<dbReference type="InterPro" id="IPR034067">
    <property type="entry name" value="Serine_protease_KerA-like_dom"/>
</dbReference>
<sequence>MSTATPQTGLTWSLRGRSPEDIPVLLDHAAAPGAGGRGVRVCVVDSGVDRDHPVVGRVDSSWVVEKDDTGIRVAPTDTGDSCGHGTACAGIVRRVAPHCELHSVRVLGERFSGTGEVLLEGLRWAVRQRYDVVNLSLSTTRMRFVEELHALADEAYFNGTVIVASAHNTPVESFPWRFASVVSVGSHQEDDLDLHLYNPSPPVEFFAPGQNVEVAWLGGRTIRTSGNSFATPFIAGLCARILSEQPRMTPFQLKSALYLSAANVRSPRPAAGRSMAAGHGPQHQ</sequence>
<evidence type="ECO:0000313" key="7">
    <source>
        <dbReference type="EMBL" id="MFC1401201.1"/>
    </source>
</evidence>
<evidence type="ECO:0000259" key="6">
    <source>
        <dbReference type="Pfam" id="PF00082"/>
    </source>
</evidence>
<comment type="similarity">
    <text evidence="1 5">Belongs to the peptidase S8 family.</text>
</comment>
<dbReference type="Pfam" id="PF00082">
    <property type="entry name" value="Peptidase_S8"/>
    <property type="match status" value="1"/>
</dbReference>
<keyword evidence="2 5" id="KW-0645">Protease</keyword>
<organism evidence="7 8">
    <name type="scientific">Streptacidiphilus cavernicola</name>
    <dbReference type="NCBI Taxonomy" id="3342716"/>
    <lineage>
        <taxon>Bacteria</taxon>
        <taxon>Bacillati</taxon>
        <taxon>Actinomycetota</taxon>
        <taxon>Actinomycetes</taxon>
        <taxon>Kitasatosporales</taxon>
        <taxon>Streptomycetaceae</taxon>
        <taxon>Streptacidiphilus</taxon>
    </lineage>
</organism>
<evidence type="ECO:0000313" key="8">
    <source>
        <dbReference type="Proteomes" id="UP001592528"/>
    </source>
</evidence>
<accession>A0ABV6UIC1</accession>
<dbReference type="Proteomes" id="UP001592528">
    <property type="component" value="Unassembled WGS sequence"/>
</dbReference>
<dbReference type="CDD" id="cd07492">
    <property type="entry name" value="Peptidases_S8_8"/>
    <property type="match status" value="1"/>
</dbReference>
<evidence type="ECO:0000256" key="1">
    <source>
        <dbReference type="ARBA" id="ARBA00011073"/>
    </source>
</evidence>
<evidence type="ECO:0000256" key="2">
    <source>
        <dbReference type="ARBA" id="ARBA00022670"/>
    </source>
</evidence>
<gene>
    <name evidence="7" type="ORF">ACEZDJ_07865</name>
</gene>
<dbReference type="InterPro" id="IPR023827">
    <property type="entry name" value="Peptidase_S8_Asp-AS"/>
</dbReference>
<evidence type="ECO:0000256" key="5">
    <source>
        <dbReference type="PROSITE-ProRule" id="PRU01240"/>
    </source>
</evidence>
<feature type="domain" description="Peptidase S8/S53" evidence="6">
    <location>
        <begin position="36"/>
        <end position="264"/>
    </location>
</feature>
<dbReference type="InterPro" id="IPR000209">
    <property type="entry name" value="Peptidase_S8/S53_dom"/>
</dbReference>
<dbReference type="PROSITE" id="PS00136">
    <property type="entry name" value="SUBTILASE_ASP"/>
    <property type="match status" value="1"/>
</dbReference>
<keyword evidence="4 5" id="KW-0720">Serine protease</keyword>
<comment type="caution">
    <text evidence="7">The sequence shown here is derived from an EMBL/GenBank/DDBJ whole genome shotgun (WGS) entry which is preliminary data.</text>
</comment>
<dbReference type="InterPro" id="IPR050131">
    <property type="entry name" value="Peptidase_S8_subtilisin-like"/>
</dbReference>
<keyword evidence="3 5" id="KW-0378">Hydrolase</keyword>